<feature type="coiled-coil region" evidence="1">
    <location>
        <begin position="280"/>
        <end position="314"/>
    </location>
</feature>
<dbReference type="Pfam" id="PF13514">
    <property type="entry name" value="AAA_27"/>
    <property type="match status" value="1"/>
</dbReference>
<feature type="domain" description="YhaN AAA" evidence="2">
    <location>
        <begin position="2"/>
        <end position="203"/>
    </location>
</feature>
<dbReference type="Proteomes" id="UP000265848">
    <property type="component" value="Unassembled WGS sequence"/>
</dbReference>
<dbReference type="InterPro" id="IPR027417">
    <property type="entry name" value="P-loop_NTPase"/>
</dbReference>
<protein>
    <recommendedName>
        <fullName evidence="2">YhaN AAA domain-containing protein</fullName>
    </recommendedName>
</protein>
<dbReference type="InterPro" id="IPR038734">
    <property type="entry name" value="YhaN_AAA"/>
</dbReference>
<dbReference type="EMBL" id="QWJJ01000029">
    <property type="protein sequence ID" value="RII36898.1"/>
    <property type="molecule type" value="Genomic_DNA"/>
</dbReference>
<sequence length="392" mass="41963">MRQLDLIRYGKFHEQVLDFGPAGRDRDVTVVFGENEAGKSTAFSAWLDLLFGLPMQTAHAFRFDRKDMMVGATIEAGGEALTLRRTGKRQESLTDENGRAVAEGRLTALLHGLDRDSYAKRFSLNDAVLREGGEEIARAEGDLGRLLHAGTSGLSGISDVMAAVEAEVDGFHKKSGRATTLAKARTALRDLEEAAQAARLEPRRFADLRKAQAEAARDLTAAKAACDAARRAVILREAAERRRSIAAEIAQAQARLAQAPAGPDLPEDAVGRVVAADERRIAAEQRRAEASAQIARLERDLATLESDAAGLRVGAALAALEEARFDDGELLLPRVQTAAADIGRRRADATRLTAQAAALAERIAGRGVPAEEVALSSAHRGDLRAAAQAVRD</sequence>
<keyword evidence="1" id="KW-0175">Coiled coil</keyword>
<dbReference type="PANTHER" id="PTHR41259:SF1">
    <property type="entry name" value="DOUBLE-STRAND BREAK REPAIR RAD50 ATPASE, PUTATIVE-RELATED"/>
    <property type="match status" value="1"/>
</dbReference>
<evidence type="ECO:0000259" key="2">
    <source>
        <dbReference type="Pfam" id="PF13514"/>
    </source>
</evidence>
<dbReference type="PANTHER" id="PTHR41259">
    <property type="entry name" value="DOUBLE-STRAND BREAK REPAIR RAD50 ATPASE, PUTATIVE-RELATED"/>
    <property type="match status" value="1"/>
</dbReference>
<name>A0A399IUS7_9RHOB</name>
<gene>
    <name evidence="3" type="ORF">DL237_20020</name>
</gene>
<accession>A0A399IUS7</accession>
<reference evidence="3 4" key="1">
    <citation type="submission" date="2018-08" db="EMBL/GenBank/DDBJ databases">
        <title>Pseudooceanicola sediminis CY03 in the family Rhodobacteracea.</title>
        <authorList>
            <person name="Zhang Y.-J."/>
        </authorList>
    </citation>
    <scope>NUCLEOTIDE SEQUENCE [LARGE SCALE GENOMIC DNA]</scope>
    <source>
        <strain evidence="3 4">CY03</strain>
    </source>
</reference>
<keyword evidence="4" id="KW-1185">Reference proteome</keyword>
<dbReference type="AlphaFoldDB" id="A0A399IUS7"/>
<feature type="non-terminal residue" evidence="3">
    <location>
        <position position="392"/>
    </location>
</feature>
<evidence type="ECO:0000256" key="1">
    <source>
        <dbReference type="SAM" id="Coils"/>
    </source>
</evidence>
<proteinExistence type="predicted"/>
<evidence type="ECO:0000313" key="4">
    <source>
        <dbReference type="Proteomes" id="UP000265848"/>
    </source>
</evidence>
<comment type="caution">
    <text evidence="3">The sequence shown here is derived from an EMBL/GenBank/DDBJ whole genome shotgun (WGS) entry which is preliminary data.</text>
</comment>
<dbReference type="Gene3D" id="3.40.50.300">
    <property type="entry name" value="P-loop containing nucleotide triphosphate hydrolases"/>
    <property type="match status" value="1"/>
</dbReference>
<evidence type="ECO:0000313" key="3">
    <source>
        <dbReference type="EMBL" id="RII36898.1"/>
    </source>
</evidence>
<organism evidence="3 4">
    <name type="scientific">Pseudooceanicola sediminis</name>
    <dbReference type="NCBI Taxonomy" id="2211117"/>
    <lineage>
        <taxon>Bacteria</taxon>
        <taxon>Pseudomonadati</taxon>
        <taxon>Pseudomonadota</taxon>
        <taxon>Alphaproteobacteria</taxon>
        <taxon>Rhodobacterales</taxon>
        <taxon>Paracoccaceae</taxon>
        <taxon>Pseudooceanicola</taxon>
    </lineage>
</organism>